<comment type="caution">
    <text evidence="1">The sequence shown here is derived from an EMBL/GenBank/DDBJ whole genome shotgun (WGS) entry which is preliminary data.</text>
</comment>
<reference evidence="1" key="1">
    <citation type="submission" date="2022-02" db="EMBL/GenBank/DDBJ databases">
        <title>Aestuariibaculum sp., a marine bacterium isolated from sediment in Guangxi.</title>
        <authorList>
            <person name="Ying J."/>
        </authorList>
    </citation>
    <scope>NUCLEOTIDE SEQUENCE</scope>
    <source>
        <strain evidence="1">L182</strain>
    </source>
</reference>
<dbReference type="RefSeq" id="WP_240573056.1">
    <property type="nucleotide sequence ID" value="NZ_CP136709.1"/>
</dbReference>
<gene>
    <name evidence="1" type="ORF">MKW35_08765</name>
</gene>
<sequence>MKTKLTFLKTLQIILIGISFNSCNISESGKEPLTIEERTVANYLIPNYPTNDINVRFHSFSIADIPMSYIAVLSDENNFDSYINQNSKREQITIKNIPENLKNRDQKEIIAKMISCKFTLSNNPNDLIEQTFILDKTGQNCIYSDDFMKVTR</sequence>
<dbReference type="EMBL" id="JAKVQD010000002">
    <property type="protein sequence ID" value="MCH4552711.1"/>
    <property type="molecule type" value="Genomic_DNA"/>
</dbReference>
<accession>A0ABS9RID3</accession>
<evidence type="ECO:0008006" key="3">
    <source>
        <dbReference type="Google" id="ProtNLM"/>
    </source>
</evidence>
<evidence type="ECO:0000313" key="2">
    <source>
        <dbReference type="Proteomes" id="UP001156141"/>
    </source>
</evidence>
<keyword evidence="2" id="KW-1185">Reference proteome</keyword>
<dbReference type="Proteomes" id="UP001156141">
    <property type="component" value="Unassembled WGS sequence"/>
</dbReference>
<organism evidence="1 2">
    <name type="scientific">Aestuariibaculum lutulentum</name>
    <dbReference type="NCBI Taxonomy" id="2920935"/>
    <lineage>
        <taxon>Bacteria</taxon>
        <taxon>Pseudomonadati</taxon>
        <taxon>Bacteroidota</taxon>
        <taxon>Flavobacteriia</taxon>
        <taxon>Flavobacteriales</taxon>
        <taxon>Flavobacteriaceae</taxon>
    </lineage>
</organism>
<proteinExistence type="predicted"/>
<name>A0ABS9RID3_9FLAO</name>
<evidence type="ECO:0000313" key="1">
    <source>
        <dbReference type="EMBL" id="MCH4552711.1"/>
    </source>
</evidence>
<protein>
    <recommendedName>
        <fullName evidence="3">Lipoprotein</fullName>
    </recommendedName>
</protein>